<dbReference type="Proteomes" id="UP000828941">
    <property type="component" value="Chromosome 4"/>
</dbReference>
<evidence type="ECO:0000313" key="1">
    <source>
        <dbReference type="EMBL" id="KAI4347719.1"/>
    </source>
</evidence>
<protein>
    <submittedName>
        <fullName evidence="1">Uncharacterized protein</fullName>
    </submittedName>
</protein>
<proteinExistence type="predicted"/>
<dbReference type="EMBL" id="CM039429">
    <property type="protein sequence ID" value="KAI4347719.1"/>
    <property type="molecule type" value="Genomic_DNA"/>
</dbReference>
<gene>
    <name evidence="1" type="ORF">L6164_008503</name>
</gene>
<organism evidence="1 2">
    <name type="scientific">Bauhinia variegata</name>
    <name type="common">Purple orchid tree</name>
    <name type="synonym">Phanera variegata</name>
    <dbReference type="NCBI Taxonomy" id="167791"/>
    <lineage>
        <taxon>Eukaryota</taxon>
        <taxon>Viridiplantae</taxon>
        <taxon>Streptophyta</taxon>
        <taxon>Embryophyta</taxon>
        <taxon>Tracheophyta</taxon>
        <taxon>Spermatophyta</taxon>
        <taxon>Magnoliopsida</taxon>
        <taxon>eudicotyledons</taxon>
        <taxon>Gunneridae</taxon>
        <taxon>Pentapetalae</taxon>
        <taxon>rosids</taxon>
        <taxon>fabids</taxon>
        <taxon>Fabales</taxon>
        <taxon>Fabaceae</taxon>
        <taxon>Cercidoideae</taxon>
        <taxon>Cercideae</taxon>
        <taxon>Bauhiniinae</taxon>
        <taxon>Bauhinia</taxon>
    </lineage>
</organism>
<reference evidence="1 2" key="1">
    <citation type="journal article" date="2022" name="DNA Res.">
        <title>Chromosomal-level genome assembly of the orchid tree Bauhinia variegata (Leguminosae; Cercidoideae) supports the allotetraploid origin hypothesis of Bauhinia.</title>
        <authorList>
            <person name="Zhong Y."/>
            <person name="Chen Y."/>
            <person name="Zheng D."/>
            <person name="Pang J."/>
            <person name="Liu Y."/>
            <person name="Luo S."/>
            <person name="Meng S."/>
            <person name="Qian L."/>
            <person name="Wei D."/>
            <person name="Dai S."/>
            <person name="Zhou R."/>
        </authorList>
    </citation>
    <scope>NUCLEOTIDE SEQUENCE [LARGE SCALE GENOMIC DNA]</scope>
    <source>
        <strain evidence="1">BV-YZ2020</strain>
    </source>
</reference>
<comment type="caution">
    <text evidence="1">The sequence shown here is derived from an EMBL/GenBank/DDBJ whole genome shotgun (WGS) entry which is preliminary data.</text>
</comment>
<accession>A0ACB9PIA4</accession>
<keyword evidence="2" id="KW-1185">Reference proteome</keyword>
<evidence type="ECO:0000313" key="2">
    <source>
        <dbReference type="Proteomes" id="UP000828941"/>
    </source>
</evidence>
<sequence>MTESPVLALPNFEQEFFVETDASGSGMGVVLLQNGHPISYHSKKFCPRFLQASTYVRELHAITSAIKKWRTYLLGNKFTIHTDQRSLKELT</sequence>
<name>A0ACB9PIA4_BAUVA</name>